<keyword evidence="3" id="KW-1185">Reference proteome</keyword>
<proteinExistence type="predicted"/>
<sequence>MLCAWSWPLSSMSRREEWQRREGGQAVGCAARRPAKSRARMGAGHRRLCDRRAVSGRGAWRCVVRRHGVGAVAGSRREPRMRVEAQEPNTGSWLAVSASGAEGRRSPRAGRRASQHRRRAAASCPRAGLQRGEGRARAGGRRCGGLAVALVLHRRTEVRLRRRRFVAMRECIRRRSSAVAYFSNREQSA</sequence>
<dbReference type="Gramene" id="TuG1812G0200002204.01.T02">
    <property type="protein sequence ID" value="TuG1812G0200002204.01.T02"/>
    <property type="gene ID" value="TuG1812G0200002204.01"/>
</dbReference>
<organism evidence="2 3">
    <name type="scientific">Triticum urartu</name>
    <name type="common">Red wild einkorn</name>
    <name type="synonym">Crithodium urartu</name>
    <dbReference type="NCBI Taxonomy" id="4572"/>
    <lineage>
        <taxon>Eukaryota</taxon>
        <taxon>Viridiplantae</taxon>
        <taxon>Streptophyta</taxon>
        <taxon>Embryophyta</taxon>
        <taxon>Tracheophyta</taxon>
        <taxon>Spermatophyta</taxon>
        <taxon>Magnoliopsida</taxon>
        <taxon>Liliopsida</taxon>
        <taxon>Poales</taxon>
        <taxon>Poaceae</taxon>
        <taxon>BOP clade</taxon>
        <taxon>Pooideae</taxon>
        <taxon>Triticodae</taxon>
        <taxon>Triticeae</taxon>
        <taxon>Triticinae</taxon>
        <taxon>Triticum</taxon>
    </lineage>
</organism>
<evidence type="ECO:0000313" key="2">
    <source>
        <dbReference type="EnsemblPlants" id="TuG1812G0200002204.01.T02"/>
    </source>
</evidence>
<dbReference type="Proteomes" id="UP000015106">
    <property type="component" value="Chromosome 2"/>
</dbReference>
<reference evidence="3" key="1">
    <citation type="journal article" date="2013" name="Nature">
        <title>Draft genome of the wheat A-genome progenitor Triticum urartu.</title>
        <authorList>
            <person name="Ling H.Q."/>
            <person name="Zhao S."/>
            <person name="Liu D."/>
            <person name="Wang J."/>
            <person name="Sun H."/>
            <person name="Zhang C."/>
            <person name="Fan H."/>
            <person name="Li D."/>
            <person name="Dong L."/>
            <person name="Tao Y."/>
            <person name="Gao C."/>
            <person name="Wu H."/>
            <person name="Li Y."/>
            <person name="Cui Y."/>
            <person name="Guo X."/>
            <person name="Zheng S."/>
            <person name="Wang B."/>
            <person name="Yu K."/>
            <person name="Liang Q."/>
            <person name="Yang W."/>
            <person name="Lou X."/>
            <person name="Chen J."/>
            <person name="Feng M."/>
            <person name="Jian J."/>
            <person name="Zhang X."/>
            <person name="Luo G."/>
            <person name="Jiang Y."/>
            <person name="Liu J."/>
            <person name="Wang Z."/>
            <person name="Sha Y."/>
            <person name="Zhang B."/>
            <person name="Wu H."/>
            <person name="Tang D."/>
            <person name="Shen Q."/>
            <person name="Xue P."/>
            <person name="Zou S."/>
            <person name="Wang X."/>
            <person name="Liu X."/>
            <person name="Wang F."/>
            <person name="Yang Y."/>
            <person name="An X."/>
            <person name="Dong Z."/>
            <person name="Zhang K."/>
            <person name="Zhang X."/>
            <person name="Luo M.C."/>
            <person name="Dvorak J."/>
            <person name="Tong Y."/>
            <person name="Wang J."/>
            <person name="Yang H."/>
            <person name="Li Z."/>
            <person name="Wang D."/>
            <person name="Zhang A."/>
            <person name="Wang J."/>
        </authorList>
    </citation>
    <scope>NUCLEOTIDE SEQUENCE</scope>
    <source>
        <strain evidence="3">cv. G1812</strain>
    </source>
</reference>
<dbReference type="EnsemblPlants" id="TuG1812G0200002204.01.T02">
    <property type="protein sequence ID" value="TuG1812G0200002204.01.T02"/>
    <property type="gene ID" value="TuG1812G0200002204.01"/>
</dbReference>
<evidence type="ECO:0000313" key="3">
    <source>
        <dbReference type="Proteomes" id="UP000015106"/>
    </source>
</evidence>
<feature type="compositionally biased region" description="Basic and acidic residues" evidence="1">
    <location>
        <begin position="75"/>
        <end position="85"/>
    </location>
</feature>
<reference evidence="2" key="2">
    <citation type="submission" date="2018-03" db="EMBL/GenBank/DDBJ databases">
        <title>The Triticum urartu genome reveals the dynamic nature of wheat genome evolution.</title>
        <authorList>
            <person name="Ling H."/>
            <person name="Ma B."/>
            <person name="Shi X."/>
            <person name="Liu H."/>
            <person name="Dong L."/>
            <person name="Sun H."/>
            <person name="Cao Y."/>
            <person name="Gao Q."/>
            <person name="Zheng S."/>
            <person name="Li Y."/>
            <person name="Yu Y."/>
            <person name="Du H."/>
            <person name="Qi M."/>
            <person name="Li Y."/>
            <person name="Yu H."/>
            <person name="Cui Y."/>
            <person name="Wang N."/>
            <person name="Chen C."/>
            <person name="Wu H."/>
            <person name="Zhao Y."/>
            <person name="Zhang J."/>
            <person name="Li Y."/>
            <person name="Zhou W."/>
            <person name="Zhang B."/>
            <person name="Hu W."/>
            <person name="Eijk M."/>
            <person name="Tang J."/>
            <person name="Witsenboer H."/>
            <person name="Zhao S."/>
            <person name="Li Z."/>
            <person name="Zhang A."/>
            <person name="Wang D."/>
            <person name="Liang C."/>
        </authorList>
    </citation>
    <scope>NUCLEOTIDE SEQUENCE [LARGE SCALE GENOMIC DNA]</scope>
    <source>
        <strain evidence="2">cv. G1812</strain>
    </source>
</reference>
<accession>A0A8R7PCM8</accession>
<feature type="region of interest" description="Disordered" evidence="1">
    <location>
        <begin position="73"/>
        <end position="138"/>
    </location>
</feature>
<name>A0A8R7PCM8_TRIUA</name>
<dbReference type="AlphaFoldDB" id="A0A8R7PCM8"/>
<feature type="compositionally biased region" description="Basic residues" evidence="1">
    <location>
        <begin position="106"/>
        <end position="120"/>
    </location>
</feature>
<protein>
    <submittedName>
        <fullName evidence="2">Uncharacterized protein</fullName>
    </submittedName>
</protein>
<evidence type="ECO:0000256" key="1">
    <source>
        <dbReference type="SAM" id="MobiDB-lite"/>
    </source>
</evidence>
<reference evidence="2" key="3">
    <citation type="submission" date="2022-06" db="UniProtKB">
        <authorList>
            <consortium name="EnsemblPlants"/>
        </authorList>
    </citation>
    <scope>IDENTIFICATION</scope>
</reference>